<dbReference type="GO" id="GO:0008168">
    <property type="term" value="F:methyltransferase activity"/>
    <property type="evidence" value="ECO:0007669"/>
    <property type="project" value="UniProtKB-KW"/>
</dbReference>
<name>A0A4R6V040_9PSEU</name>
<dbReference type="Gene3D" id="3.40.50.150">
    <property type="entry name" value="Vaccinia Virus protein VP39"/>
    <property type="match status" value="1"/>
</dbReference>
<dbReference type="InterPro" id="IPR041698">
    <property type="entry name" value="Methyltransf_25"/>
</dbReference>
<dbReference type="SUPFAM" id="SSF53335">
    <property type="entry name" value="S-adenosyl-L-methionine-dependent methyltransferases"/>
    <property type="match status" value="1"/>
</dbReference>
<protein>
    <submittedName>
        <fullName evidence="4">Methyltransferase family protein</fullName>
    </submittedName>
</protein>
<reference evidence="4 5" key="1">
    <citation type="submission" date="2019-03" db="EMBL/GenBank/DDBJ databases">
        <title>Genomic Encyclopedia of Type Strains, Phase IV (KMG-IV): sequencing the most valuable type-strain genomes for metagenomic binning, comparative biology and taxonomic classification.</title>
        <authorList>
            <person name="Goeker M."/>
        </authorList>
    </citation>
    <scope>NUCLEOTIDE SEQUENCE [LARGE SCALE GENOMIC DNA]</scope>
    <source>
        <strain evidence="4 5">DSM 45775</strain>
    </source>
</reference>
<dbReference type="PANTHER" id="PTHR43861">
    <property type="entry name" value="TRANS-ACONITATE 2-METHYLTRANSFERASE-RELATED"/>
    <property type="match status" value="1"/>
</dbReference>
<gene>
    <name evidence="4" type="ORF">EV188_108150</name>
</gene>
<dbReference type="GO" id="GO:0032259">
    <property type="term" value="P:methylation"/>
    <property type="evidence" value="ECO:0007669"/>
    <property type="project" value="UniProtKB-KW"/>
</dbReference>
<keyword evidence="2 4" id="KW-0808">Transferase</keyword>
<dbReference type="AlphaFoldDB" id="A0A4R6V040"/>
<evidence type="ECO:0000259" key="3">
    <source>
        <dbReference type="Pfam" id="PF13649"/>
    </source>
</evidence>
<feature type="domain" description="Methyltransferase" evidence="3">
    <location>
        <begin position="52"/>
        <end position="144"/>
    </location>
</feature>
<keyword evidence="1 4" id="KW-0489">Methyltransferase</keyword>
<evidence type="ECO:0000256" key="2">
    <source>
        <dbReference type="ARBA" id="ARBA00022679"/>
    </source>
</evidence>
<dbReference type="Pfam" id="PF13649">
    <property type="entry name" value="Methyltransf_25"/>
    <property type="match status" value="1"/>
</dbReference>
<evidence type="ECO:0000313" key="5">
    <source>
        <dbReference type="Proteomes" id="UP000295705"/>
    </source>
</evidence>
<evidence type="ECO:0000313" key="4">
    <source>
        <dbReference type="EMBL" id="TDQ51789.1"/>
    </source>
</evidence>
<accession>A0A4R6V040</accession>
<dbReference type="RefSeq" id="WP_133828752.1">
    <property type="nucleotide sequence ID" value="NZ_BAABHR010000040.1"/>
</dbReference>
<dbReference type="InterPro" id="IPR029063">
    <property type="entry name" value="SAM-dependent_MTases_sf"/>
</dbReference>
<dbReference type="Proteomes" id="UP000295705">
    <property type="component" value="Unassembled WGS sequence"/>
</dbReference>
<comment type="caution">
    <text evidence="4">The sequence shown here is derived from an EMBL/GenBank/DDBJ whole genome shotgun (WGS) entry which is preliminary data.</text>
</comment>
<organism evidence="4 5">
    <name type="scientific">Actinomycetospora succinea</name>
    <dbReference type="NCBI Taxonomy" id="663603"/>
    <lineage>
        <taxon>Bacteria</taxon>
        <taxon>Bacillati</taxon>
        <taxon>Actinomycetota</taxon>
        <taxon>Actinomycetes</taxon>
        <taxon>Pseudonocardiales</taxon>
        <taxon>Pseudonocardiaceae</taxon>
        <taxon>Actinomycetospora</taxon>
    </lineage>
</organism>
<dbReference type="CDD" id="cd02440">
    <property type="entry name" value="AdoMet_MTases"/>
    <property type="match status" value="1"/>
</dbReference>
<dbReference type="EMBL" id="SNYO01000008">
    <property type="protein sequence ID" value="TDQ51789.1"/>
    <property type="molecule type" value="Genomic_DNA"/>
</dbReference>
<proteinExistence type="predicted"/>
<dbReference type="PANTHER" id="PTHR43861:SF1">
    <property type="entry name" value="TRANS-ACONITATE 2-METHYLTRANSFERASE"/>
    <property type="match status" value="1"/>
</dbReference>
<evidence type="ECO:0000256" key="1">
    <source>
        <dbReference type="ARBA" id="ARBA00022603"/>
    </source>
</evidence>
<dbReference type="OrthoDB" id="9777638at2"/>
<keyword evidence="5" id="KW-1185">Reference proteome</keyword>
<sequence>MDARAEQSAAWNGTGGDAWVRLQPVLDALYAPVEELLVDRVAAAVAGPAPTVIDVGCGTGATTLALARRLGPAARCVGVDLSEPMVALARTRDPDSAEFLVADAGRHRFDPGGADVIASRFGVMFFDEPAAAFANLHAATRPGGALRAIVWRRPEENPFMTRAGETAAPLLEVPAWAPDVPGPFALADPDRTLRLLRTAGWSTATADPVDLVCEMPAGSLDAYLGALGPVGRALAGADAAFRARVLDHVRPAFDEFRAGDRVRFTAACWLLWGEA</sequence>